<protein>
    <submittedName>
        <fullName evidence="4">Uncharacterized protein</fullName>
    </submittedName>
</protein>
<keyword evidence="5" id="KW-1185">Reference proteome</keyword>
<organism evidence="4 5">
    <name type="scientific">Rotaria sordida</name>
    <dbReference type="NCBI Taxonomy" id="392033"/>
    <lineage>
        <taxon>Eukaryota</taxon>
        <taxon>Metazoa</taxon>
        <taxon>Spiralia</taxon>
        <taxon>Gnathifera</taxon>
        <taxon>Rotifera</taxon>
        <taxon>Eurotatoria</taxon>
        <taxon>Bdelloidea</taxon>
        <taxon>Philodinida</taxon>
        <taxon>Philodinidae</taxon>
        <taxon>Rotaria</taxon>
    </lineage>
</organism>
<accession>A0A814RH10</accession>
<evidence type="ECO:0000256" key="1">
    <source>
        <dbReference type="ARBA" id="ARBA00022614"/>
    </source>
</evidence>
<evidence type="ECO:0000313" key="5">
    <source>
        <dbReference type="Proteomes" id="UP000663870"/>
    </source>
</evidence>
<keyword evidence="2" id="KW-0677">Repeat</keyword>
<dbReference type="AlphaFoldDB" id="A0A814RH10"/>
<reference evidence="4" key="1">
    <citation type="submission" date="2021-02" db="EMBL/GenBank/DDBJ databases">
        <authorList>
            <person name="Nowell W R."/>
        </authorList>
    </citation>
    <scope>NUCLEOTIDE SEQUENCE</scope>
</reference>
<comment type="caution">
    <text evidence="4">The sequence shown here is derived from an EMBL/GenBank/DDBJ whole genome shotgun (WGS) entry which is preliminary data.</text>
</comment>
<dbReference type="InterPro" id="IPR032675">
    <property type="entry name" value="LRR_dom_sf"/>
</dbReference>
<dbReference type="EMBL" id="CAJNOL010000602">
    <property type="protein sequence ID" value="CAF1133930.1"/>
    <property type="molecule type" value="Genomic_DNA"/>
</dbReference>
<feature type="chain" id="PRO_5032518580" evidence="3">
    <location>
        <begin position="21"/>
        <end position="326"/>
    </location>
</feature>
<feature type="signal peptide" evidence="3">
    <location>
        <begin position="1"/>
        <end position="20"/>
    </location>
</feature>
<keyword evidence="3" id="KW-0732">Signal</keyword>
<dbReference type="Pfam" id="PF12799">
    <property type="entry name" value="LRR_4"/>
    <property type="match status" value="1"/>
</dbReference>
<sequence length="326" mass="37724">MSKVHQLLIFLCFLSTLTNSTNISSCISNTPCKCILTEHSFILNNCLHSLPDLPIFNPNTSINITTIIAQYALNRWPLHLCTYSNIEILDLSGSNFDSQYIDLSCLTQLIHLNLSNTSMKKIPNFDKYSLKYLQILDISNNQIEILDGSFFRLLNNLSILIIENNPLKEINYFEYLLNLSYLKFINLISSSSIMTIKNLLTVTQWIDLAHKWNNSNKTFIIRTNTFSLQSILPNPEQFQLISLDLMKIILKTLSNSTFTTLFSTPKCNCIYIRNYQQIFSFNNYHKNLSSLFQSTTCLMPNGIIHARLFDQRTFTDLNLFKIHVHF</sequence>
<dbReference type="SUPFAM" id="SSF52058">
    <property type="entry name" value="L domain-like"/>
    <property type="match status" value="1"/>
</dbReference>
<dbReference type="InterPro" id="IPR025875">
    <property type="entry name" value="Leu-rich_rpt_4"/>
</dbReference>
<dbReference type="Proteomes" id="UP000663870">
    <property type="component" value="Unassembled WGS sequence"/>
</dbReference>
<evidence type="ECO:0000256" key="3">
    <source>
        <dbReference type="SAM" id="SignalP"/>
    </source>
</evidence>
<name>A0A814RH10_9BILA</name>
<gene>
    <name evidence="4" type="ORF">JXQ802_LOCUS20852</name>
</gene>
<dbReference type="Gene3D" id="3.80.10.10">
    <property type="entry name" value="Ribonuclease Inhibitor"/>
    <property type="match status" value="1"/>
</dbReference>
<evidence type="ECO:0000256" key="2">
    <source>
        <dbReference type="ARBA" id="ARBA00022737"/>
    </source>
</evidence>
<proteinExistence type="predicted"/>
<keyword evidence="1" id="KW-0433">Leucine-rich repeat</keyword>
<evidence type="ECO:0000313" key="4">
    <source>
        <dbReference type="EMBL" id="CAF1133930.1"/>
    </source>
</evidence>